<gene>
    <name evidence="2" type="ORF">H8K36_10345</name>
</gene>
<keyword evidence="1" id="KW-0812">Transmembrane</keyword>
<sequence length="555" mass="62806">MNWLNGMLSIILLVLTGWSMRRYVHSLDRALVLSATLCLLAILWQEQWEPWIQKQLPQSASTTLILDSDKVSEVTPNLLLQIEHAQQIQLKGEGYRQSQWHDIPAKRLQWQVPTNKPALQLDSDPRVALGREFELRIKRETASMKPTGTWRAQLLAENGVLLVEEKSRESSVSLRWLAPVAERMVLQAKVFDENDQLIDSGPIPVEVKALDALQVWGRFDASSFDARSLQNLLRQSQAVLDWQTRLGKDIQHIEAPIADVTKMDLMITDAAFLEQQSGASLQKILAQVAQGKTLIVLGANANQTSFWNQRFELALQAVNQTKDAEVVVDVSGFGSMSLSPNAFAVTPSAASKRAMWQAYPQTKGSSAWLWQRSWLRGRIAWIAVSDWHRHAIATPQKLTAWWQQVLDQVHQSEDEQVRWALHEKMPIAGERQVVCVQGVSQGTVATAETEKLALKIYDGAIDQLCAAWRPSQAGWQDFSLSAPELKEAKHNAFYVYPNEAWPSWQRQLKVQATRTFAQRLPANAASTMPQVPLWPLYLLTALLLLALWRRDTRRT</sequence>
<evidence type="ECO:0000256" key="1">
    <source>
        <dbReference type="SAM" id="Phobius"/>
    </source>
</evidence>
<comment type="caution">
    <text evidence="2">The sequence shown here is derived from an EMBL/GenBank/DDBJ whole genome shotgun (WGS) entry which is preliminary data.</text>
</comment>
<accession>A0A923KTN0</accession>
<protein>
    <submittedName>
        <fullName evidence="2">Uncharacterized protein</fullName>
    </submittedName>
</protein>
<keyword evidence="1" id="KW-0472">Membrane</keyword>
<dbReference type="EMBL" id="JACOFZ010000003">
    <property type="protein sequence ID" value="MBC3881774.1"/>
    <property type="molecule type" value="Genomic_DNA"/>
</dbReference>
<evidence type="ECO:0000313" key="3">
    <source>
        <dbReference type="Proteomes" id="UP000627446"/>
    </source>
</evidence>
<keyword evidence="3" id="KW-1185">Reference proteome</keyword>
<feature type="transmembrane region" description="Helical" evidence="1">
    <location>
        <begin position="531"/>
        <end position="548"/>
    </location>
</feature>
<evidence type="ECO:0000313" key="2">
    <source>
        <dbReference type="EMBL" id="MBC3881774.1"/>
    </source>
</evidence>
<organism evidence="2 3">
    <name type="scientific">Undibacterium nitidum</name>
    <dbReference type="NCBI Taxonomy" id="2762298"/>
    <lineage>
        <taxon>Bacteria</taxon>
        <taxon>Pseudomonadati</taxon>
        <taxon>Pseudomonadota</taxon>
        <taxon>Betaproteobacteria</taxon>
        <taxon>Burkholderiales</taxon>
        <taxon>Oxalobacteraceae</taxon>
        <taxon>Undibacterium</taxon>
    </lineage>
</organism>
<name>A0A923KTN0_9BURK</name>
<proteinExistence type="predicted"/>
<reference evidence="2" key="1">
    <citation type="submission" date="2020-08" db="EMBL/GenBank/DDBJ databases">
        <title>Novel species isolated from subtropical streams in China.</title>
        <authorList>
            <person name="Lu H."/>
        </authorList>
    </citation>
    <scope>NUCLEOTIDE SEQUENCE</scope>
    <source>
        <strain evidence="2">LX22W</strain>
    </source>
</reference>
<keyword evidence="1" id="KW-1133">Transmembrane helix</keyword>
<dbReference type="AlphaFoldDB" id="A0A923KTN0"/>
<dbReference type="RefSeq" id="WP_186916560.1">
    <property type="nucleotide sequence ID" value="NZ_JACOFZ010000003.1"/>
</dbReference>
<dbReference type="Proteomes" id="UP000627446">
    <property type="component" value="Unassembled WGS sequence"/>
</dbReference>